<evidence type="ECO:0000256" key="7">
    <source>
        <dbReference type="ARBA" id="ARBA00022842"/>
    </source>
</evidence>
<evidence type="ECO:0000256" key="3">
    <source>
        <dbReference type="ARBA" id="ARBA00022705"/>
    </source>
</evidence>
<dbReference type="Gene3D" id="3.40.50.300">
    <property type="entry name" value="P-loop containing nucleotide triphosphate hydrolases"/>
    <property type="match status" value="1"/>
</dbReference>
<dbReference type="InterPro" id="IPR015163">
    <property type="entry name" value="Cdc6_C"/>
</dbReference>
<keyword evidence="4" id="KW-0479">Metal-binding</keyword>
<dbReference type="PANTHER" id="PTHR10763:SF23">
    <property type="entry name" value="ORIGIN RECOGNITION COMPLEX SUBUNIT 1"/>
    <property type="match status" value="1"/>
</dbReference>
<evidence type="ECO:0000256" key="6">
    <source>
        <dbReference type="ARBA" id="ARBA00022840"/>
    </source>
</evidence>
<dbReference type="AlphaFoldDB" id="A0A1Y2BT57"/>
<keyword evidence="5 10" id="KW-0547">Nucleotide-binding</keyword>
<comment type="similarity">
    <text evidence="2 10">Belongs to the ORC1 family.</text>
</comment>
<dbReference type="OrthoDB" id="1926878at2759"/>
<dbReference type="GO" id="GO:0046872">
    <property type="term" value="F:metal ion binding"/>
    <property type="evidence" value="ECO:0007669"/>
    <property type="project" value="UniProtKB-KW"/>
</dbReference>
<organism evidence="13 14">
    <name type="scientific">Rhizoclosmatium globosum</name>
    <dbReference type="NCBI Taxonomy" id="329046"/>
    <lineage>
        <taxon>Eukaryota</taxon>
        <taxon>Fungi</taxon>
        <taxon>Fungi incertae sedis</taxon>
        <taxon>Chytridiomycota</taxon>
        <taxon>Chytridiomycota incertae sedis</taxon>
        <taxon>Chytridiomycetes</taxon>
        <taxon>Chytridiales</taxon>
        <taxon>Chytriomycetaceae</taxon>
        <taxon>Rhizoclosmatium</taxon>
    </lineage>
</organism>
<dbReference type="EMBL" id="MCGO01000047">
    <property type="protein sequence ID" value="ORY37926.1"/>
    <property type="molecule type" value="Genomic_DNA"/>
</dbReference>
<name>A0A1Y2BT57_9FUNG</name>
<feature type="domain" description="AAA+ ATPase" evidence="12">
    <location>
        <begin position="178"/>
        <end position="331"/>
    </location>
</feature>
<dbReference type="InterPro" id="IPR054425">
    <property type="entry name" value="Cdc6_ORC1-like_ATPase_lid"/>
</dbReference>
<dbReference type="FunFam" id="3.40.50.300:FF:000199">
    <property type="entry name" value="Origin recognition complex subunit 1"/>
    <property type="match status" value="1"/>
</dbReference>
<feature type="compositionally biased region" description="Basic residues" evidence="11">
    <location>
        <begin position="91"/>
        <end position="103"/>
    </location>
</feature>
<dbReference type="SMART" id="SM00382">
    <property type="entry name" value="AAA"/>
    <property type="match status" value="1"/>
</dbReference>
<feature type="region of interest" description="Disordered" evidence="11">
    <location>
        <begin position="1"/>
        <end position="103"/>
    </location>
</feature>
<comment type="function">
    <text evidence="10">Component of the origin recognition complex (ORC) that binds origins of replication. DNA-binding is ATP-dependent, however specific DNA sequences that define origins of replication have not been identified so far. ORC is required to assemble the pre-replication complex necessary to initiate DNA replication.</text>
</comment>
<evidence type="ECO:0000256" key="1">
    <source>
        <dbReference type="ARBA" id="ARBA00004123"/>
    </source>
</evidence>
<evidence type="ECO:0000256" key="11">
    <source>
        <dbReference type="SAM" id="MobiDB-lite"/>
    </source>
</evidence>
<dbReference type="GO" id="GO:0005664">
    <property type="term" value="C:nuclear origin of replication recognition complex"/>
    <property type="evidence" value="ECO:0007669"/>
    <property type="project" value="TreeGrafter"/>
</dbReference>
<dbReference type="Pfam" id="PF00004">
    <property type="entry name" value="AAA"/>
    <property type="match status" value="1"/>
</dbReference>
<sequence length="547" mass="60019">MTLTPSKRPHTNPLSEGRPQRTPKTPRVTVLSQRRIEETESSDDSDDSEFNSDETSSSGDDDDAIDDKENDDDSSDADLDDDSDNNNVKQRNTRRKTVKLPKNKHLISAAKRVRILQLLPKRVVSSTHSAAASLTDEDPLARVRELLHVSHVPEVLPCRDAQFEEVYTYLVSAVEKGGGECIYISGVPGTGKTATVRQVIKTLQSQISDGSIPEFKYVEINGMKLTDPNQAYCAIYEGLFPGTPKVSAKHACDLLQEVFRKPSTDTVPIILMVDELDLLLTSKQTVIYNLFNWPRLPSSPLILIAIANTMDLPERVFSHKINSRVGGTRLGFHAYTANDLAVIIGSRVGVPGGAVLSDDAITFVAKKVAGMSGDARRALDICRKGIESLQLIIAKNDASLLAPYISAKDGKPHVTTKLIQSVIRDLFSPTVVPFISNLSLHQKLFLLAIRKYMRKTGTTDAAFVDVVDEHKALCAVVGDTGITPPNTWLCQKLALQLFAGRLILMEVGKGVSAGDPMQRCKLNVSEGDLVLGLRDDKVLERLMKREV</sequence>
<evidence type="ECO:0000313" key="13">
    <source>
        <dbReference type="EMBL" id="ORY37926.1"/>
    </source>
</evidence>
<dbReference type="GO" id="GO:0006270">
    <property type="term" value="P:DNA replication initiation"/>
    <property type="evidence" value="ECO:0007669"/>
    <property type="project" value="TreeGrafter"/>
</dbReference>
<comment type="subcellular location">
    <subcellularLocation>
        <location evidence="1 10">Nucleus</location>
    </subcellularLocation>
</comment>
<keyword evidence="7" id="KW-0460">Magnesium</keyword>
<keyword evidence="9 10" id="KW-0539">Nucleus</keyword>
<dbReference type="CDD" id="cd00009">
    <property type="entry name" value="AAA"/>
    <property type="match status" value="1"/>
</dbReference>
<dbReference type="SUPFAM" id="SSF52540">
    <property type="entry name" value="P-loop containing nucleoside triphosphate hydrolases"/>
    <property type="match status" value="1"/>
</dbReference>
<gene>
    <name evidence="13" type="ORF">BCR33DRAFT_721129</name>
</gene>
<feature type="compositionally biased region" description="Acidic residues" evidence="11">
    <location>
        <begin position="39"/>
        <end position="52"/>
    </location>
</feature>
<feature type="compositionally biased region" description="Acidic residues" evidence="11">
    <location>
        <begin position="59"/>
        <end position="84"/>
    </location>
</feature>
<evidence type="ECO:0000256" key="10">
    <source>
        <dbReference type="RuleBase" id="RU365058"/>
    </source>
</evidence>
<dbReference type="Proteomes" id="UP000193642">
    <property type="component" value="Unassembled WGS sequence"/>
</dbReference>
<dbReference type="InterPro" id="IPR003593">
    <property type="entry name" value="AAA+_ATPase"/>
</dbReference>
<evidence type="ECO:0000313" key="14">
    <source>
        <dbReference type="Proteomes" id="UP000193642"/>
    </source>
</evidence>
<evidence type="ECO:0000256" key="2">
    <source>
        <dbReference type="ARBA" id="ARBA00008398"/>
    </source>
</evidence>
<dbReference type="InterPro" id="IPR027417">
    <property type="entry name" value="P-loop_NTPase"/>
</dbReference>
<reference evidence="13 14" key="1">
    <citation type="submission" date="2016-07" db="EMBL/GenBank/DDBJ databases">
        <title>Pervasive Adenine N6-methylation of Active Genes in Fungi.</title>
        <authorList>
            <consortium name="DOE Joint Genome Institute"/>
            <person name="Mondo S.J."/>
            <person name="Dannebaum R.O."/>
            <person name="Kuo R.C."/>
            <person name="Labutti K."/>
            <person name="Haridas S."/>
            <person name="Kuo A."/>
            <person name="Salamov A."/>
            <person name="Ahrendt S.R."/>
            <person name="Lipzen A."/>
            <person name="Sullivan W."/>
            <person name="Andreopoulos W.B."/>
            <person name="Clum A."/>
            <person name="Lindquist E."/>
            <person name="Daum C."/>
            <person name="Ramamoorthy G.K."/>
            <person name="Gryganskyi A."/>
            <person name="Culley D."/>
            <person name="Magnuson J.K."/>
            <person name="James T.Y."/>
            <person name="O'Malley M.A."/>
            <person name="Stajich J.E."/>
            <person name="Spatafora J.W."/>
            <person name="Visel A."/>
            <person name="Grigoriev I.V."/>
        </authorList>
    </citation>
    <scope>NUCLEOTIDE SEQUENCE [LARGE SCALE GENOMIC DNA]</scope>
    <source>
        <strain evidence="13 14">JEL800</strain>
    </source>
</reference>
<dbReference type="GO" id="GO:0003688">
    <property type="term" value="F:DNA replication origin binding"/>
    <property type="evidence" value="ECO:0007669"/>
    <property type="project" value="TreeGrafter"/>
</dbReference>
<keyword evidence="8 10" id="KW-0238">DNA-binding</keyword>
<dbReference type="GO" id="GO:0016887">
    <property type="term" value="F:ATP hydrolysis activity"/>
    <property type="evidence" value="ECO:0007669"/>
    <property type="project" value="InterPro"/>
</dbReference>
<dbReference type="PANTHER" id="PTHR10763">
    <property type="entry name" value="CELL DIVISION CONTROL PROTEIN 6-RELATED"/>
    <property type="match status" value="1"/>
</dbReference>
<dbReference type="Pfam" id="PF09079">
    <property type="entry name" value="WHD_Cdc6"/>
    <property type="match status" value="1"/>
</dbReference>
<evidence type="ECO:0000259" key="12">
    <source>
        <dbReference type="SMART" id="SM00382"/>
    </source>
</evidence>
<comment type="caution">
    <text evidence="13">The sequence shown here is derived from an EMBL/GenBank/DDBJ whole genome shotgun (WGS) entry which is preliminary data.</text>
</comment>
<evidence type="ECO:0000256" key="9">
    <source>
        <dbReference type="ARBA" id="ARBA00023242"/>
    </source>
</evidence>
<accession>A0A1Y2BT57</accession>
<dbReference type="STRING" id="329046.A0A1Y2BT57"/>
<keyword evidence="13" id="KW-0378">Hydrolase</keyword>
<proteinExistence type="inferred from homology"/>
<keyword evidence="3 10" id="KW-0235">DNA replication</keyword>
<protein>
    <recommendedName>
        <fullName evidence="10">Origin recognition complex subunit 1</fullName>
    </recommendedName>
</protein>
<evidence type="ECO:0000256" key="5">
    <source>
        <dbReference type="ARBA" id="ARBA00022741"/>
    </source>
</evidence>
<keyword evidence="6 10" id="KW-0067">ATP-binding</keyword>
<keyword evidence="14" id="KW-1185">Reference proteome</keyword>
<dbReference type="InterPro" id="IPR003959">
    <property type="entry name" value="ATPase_AAA_core"/>
</dbReference>
<evidence type="ECO:0000256" key="8">
    <source>
        <dbReference type="ARBA" id="ARBA00023125"/>
    </source>
</evidence>
<dbReference type="Pfam" id="PF22606">
    <property type="entry name" value="Cdc6-ORC-like_ATPase_lid"/>
    <property type="match status" value="1"/>
</dbReference>
<dbReference type="InterPro" id="IPR050311">
    <property type="entry name" value="ORC1/CDC6"/>
</dbReference>
<comment type="subunit">
    <text evidence="10">ORC is composed of six subunits.</text>
</comment>
<dbReference type="GO" id="GO:0033314">
    <property type="term" value="P:mitotic DNA replication checkpoint signaling"/>
    <property type="evidence" value="ECO:0007669"/>
    <property type="project" value="TreeGrafter"/>
</dbReference>
<dbReference type="Gene3D" id="1.10.8.60">
    <property type="match status" value="1"/>
</dbReference>
<dbReference type="GO" id="GO:0005524">
    <property type="term" value="F:ATP binding"/>
    <property type="evidence" value="ECO:0007669"/>
    <property type="project" value="UniProtKB-KW"/>
</dbReference>
<evidence type="ECO:0000256" key="4">
    <source>
        <dbReference type="ARBA" id="ARBA00022723"/>
    </source>
</evidence>